<feature type="region of interest" description="Disordered" evidence="1">
    <location>
        <begin position="79"/>
        <end position="99"/>
    </location>
</feature>
<evidence type="ECO:0000313" key="4">
    <source>
        <dbReference type="Proteomes" id="UP000601435"/>
    </source>
</evidence>
<sequence length="99" mass="11143">FMNEPIASRSHLAICYNADSDRYQLMDTGSKWGTFLQVQPEGELLKCGDWIRIGSAELVVRFCGGHCNAHRWHAQRGQRMSAMARSMSSSSLKGRARQP</sequence>
<evidence type="ECO:0000259" key="2">
    <source>
        <dbReference type="PROSITE" id="PS50006"/>
    </source>
</evidence>
<evidence type="ECO:0000256" key="1">
    <source>
        <dbReference type="SAM" id="MobiDB-lite"/>
    </source>
</evidence>
<dbReference type="InterPro" id="IPR000253">
    <property type="entry name" value="FHA_dom"/>
</dbReference>
<dbReference type="InterPro" id="IPR008984">
    <property type="entry name" value="SMAD_FHA_dom_sf"/>
</dbReference>
<proteinExistence type="predicted"/>
<dbReference type="EMBL" id="CAJNJA010006419">
    <property type="protein sequence ID" value="CAE7210080.1"/>
    <property type="molecule type" value="Genomic_DNA"/>
</dbReference>
<name>A0A812JJZ2_9DINO</name>
<feature type="non-terminal residue" evidence="3">
    <location>
        <position position="99"/>
    </location>
</feature>
<dbReference type="AlphaFoldDB" id="A0A812JJZ2"/>
<feature type="compositionally biased region" description="Low complexity" evidence="1">
    <location>
        <begin position="79"/>
        <end position="91"/>
    </location>
</feature>
<feature type="domain" description="FHA" evidence="2">
    <location>
        <begin position="1"/>
        <end position="37"/>
    </location>
</feature>
<dbReference type="PROSITE" id="PS50006">
    <property type="entry name" value="FHA_DOMAIN"/>
    <property type="match status" value="1"/>
</dbReference>
<organism evidence="3 4">
    <name type="scientific">Symbiodinium necroappetens</name>
    <dbReference type="NCBI Taxonomy" id="1628268"/>
    <lineage>
        <taxon>Eukaryota</taxon>
        <taxon>Sar</taxon>
        <taxon>Alveolata</taxon>
        <taxon>Dinophyceae</taxon>
        <taxon>Suessiales</taxon>
        <taxon>Symbiodiniaceae</taxon>
        <taxon>Symbiodinium</taxon>
    </lineage>
</organism>
<gene>
    <name evidence="3" type="ORF">SNEC2469_LOCUS2072</name>
</gene>
<evidence type="ECO:0000313" key="3">
    <source>
        <dbReference type="EMBL" id="CAE7210080.1"/>
    </source>
</evidence>
<dbReference type="Gene3D" id="2.60.200.20">
    <property type="match status" value="1"/>
</dbReference>
<reference evidence="3" key="1">
    <citation type="submission" date="2021-02" db="EMBL/GenBank/DDBJ databases">
        <authorList>
            <person name="Dougan E. K."/>
            <person name="Rhodes N."/>
            <person name="Thang M."/>
            <person name="Chan C."/>
        </authorList>
    </citation>
    <scope>NUCLEOTIDE SEQUENCE</scope>
</reference>
<dbReference type="SUPFAM" id="SSF49879">
    <property type="entry name" value="SMAD/FHA domain"/>
    <property type="match status" value="1"/>
</dbReference>
<protein>
    <recommendedName>
        <fullName evidence="2">FHA domain-containing protein</fullName>
    </recommendedName>
</protein>
<dbReference type="Pfam" id="PF00498">
    <property type="entry name" value="FHA"/>
    <property type="match status" value="1"/>
</dbReference>
<dbReference type="OrthoDB" id="445544at2759"/>
<dbReference type="Proteomes" id="UP000601435">
    <property type="component" value="Unassembled WGS sequence"/>
</dbReference>
<comment type="caution">
    <text evidence="3">The sequence shown here is derived from an EMBL/GenBank/DDBJ whole genome shotgun (WGS) entry which is preliminary data.</text>
</comment>
<keyword evidence="4" id="KW-1185">Reference proteome</keyword>
<accession>A0A812JJZ2</accession>
<dbReference type="CDD" id="cd00060">
    <property type="entry name" value="FHA"/>
    <property type="match status" value="1"/>
</dbReference>